<dbReference type="AlphaFoldDB" id="A0A2N0QVD0"/>
<dbReference type="VEuPathDB" id="FungiDB:RhiirA1_128853"/>
<keyword evidence="1" id="KW-0472">Membrane</keyword>
<reference evidence="2 3" key="1">
    <citation type="submission" date="2017-10" db="EMBL/GenBank/DDBJ databases">
        <title>Extensive intraspecific genome diversity in a model arbuscular mycorrhizal fungus.</title>
        <authorList>
            <person name="Chen E.C.H."/>
            <person name="Morin E."/>
            <person name="Baudet D."/>
            <person name="Noel J."/>
            <person name="Ndikumana S."/>
            <person name="Charron P."/>
            <person name="St-Onge C."/>
            <person name="Giorgi J."/>
            <person name="Grigoriev I.V."/>
            <person name="Roux C."/>
            <person name="Martin F.M."/>
            <person name="Corradi N."/>
        </authorList>
    </citation>
    <scope>NUCLEOTIDE SEQUENCE [LARGE SCALE GENOMIC DNA]</scope>
    <source>
        <strain evidence="2 3">A1</strain>
    </source>
</reference>
<gene>
    <name evidence="2" type="ORF">RhiirA1_128853</name>
</gene>
<feature type="transmembrane region" description="Helical" evidence="1">
    <location>
        <begin position="53"/>
        <end position="74"/>
    </location>
</feature>
<evidence type="ECO:0000313" key="2">
    <source>
        <dbReference type="EMBL" id="PKC55014.1"/>
    </source>
</evidence>
<keyword evidence="1" id="KW-1133">Transmembrane helix</keyword>
<sequence length="85" mass="10126">MYILRYDETKGSDPNLQYWRVYVSFLREGTDSTIPYLVYQTTEKLNNITIKSCSVLIFCFSSYYCIAHLLYIVVKYGLLKMYHNL</sequence>
<name>A0A2N0QVD0_9GLOM</name>
<organism evidence="2 3">
    <name type="scientific">Rhizophagus irregularis</name>
    <dbReference type="NCBI Taxonomy" id="588596"/>
    <lineage>
        <taxon>Eukaryota</taxon>
        <taxon>Fungi</taxon>
        <taxon>Fungi incertae sedis</taxon>
        <taxon>Mucoromycota</taxon>
        <taxon>Glomeromycotina</taxon>
        <taxon>Glomeromycetes</taxon>
        <taxon>Glomerales</taxon>
        <taxon>Glomeraceae</taxon>
        <taxon>Rhizophagus</taxon>
    </lineage>
</organism>
<protein>
    <submittedName>
        <fullName evidence="2">Uncharacterized protein</fullName>
    </submittedName>
</protein>
<dbReference type="Proteomes" id="UP000232688">
    <property type="component" value="Unassembled WGS sequence"/>
</dbReference>
<evidence type="ECO:0000313" key="3">
    <source>
        <dbReference type="Proteomes" id="UP000232688"/>
    </source>
</evidence>
<keyword evidence="1" id="KW-0812">Transmembrane</keyword>
<comment type="caution">
    <text evidence="2">The sequence shown here is derived from an EMBL/GenBank/DDBJ whole genome shotgun (WGS) entry which is preliminary data.</text>
</comment>
<dbReference type="EMBL" id="LLXH01002851">
    <property type="protein sequence ID" value="PKC55014.1"/>
    <property type="molecule type" value="Genomic_DNA"/>
</dbReference>
<accession>A0A2N0QVD0</accession>
<reference evidence="2 3" key="2">
    <citation type="submission" date="2017-10" db="EMBL/GenBank/DDBJ databases">
        <title>Genome analyses suggest a sexual origin of heterokaryosis in a supposedly ancient asexual fungus.</title>
        <authorList>
            <person name="Corradi N."/>
            <person name="Sedzielewska K."/>
            <person name="Noel J."/>
            <person name="Charron P."/>
            <person name="Farinelli L."/>
            <person name="Marton T."/>
            <person name="Kruger M."/>
            <person name="Pelin A."/>
            <person name="Brachmann A."/>
            <person name="Corradi N."/>
        </authorList>
    </citation>
    <scope>NUCLEOTIDE SEQUENCE [LARGE SCALE GENOMIC DNA]</scope>
    <source>
        <strain evidence="2 3">A1</strain>
    </source>
</reference>
<evidence type="ECO:0000256" key="1">
    <source>
        <dbReference type="SAM" id="Phobius"/>
    </source>
</evidence>
<proteinExistence type="predicted"/>